<dbReference type="PANTHER" id="PTHR33908:SF3">
    <property type="entry name" value="UNDECAPRENYL PHOSPHATE-ALPHA-4-AMINO-4-DEOXY-L-ARABINOSE ARABINOSYL TRANSFERASE"/>
    <property type="match status" value="1"/>
</dbReference>
<dbReference type="InterPro" id="IPR056785">
    <property type="entry name" value="YkcA/B-like_C"/>
</dbReference>
<feature type="transmembrane region" description="Helical" evidence="9">
    <location>
        <begin position="21"/>
        <end position="39"/>
    </location>
</feature>
<dbReference type="InterPro" id="IPR050297">
    <property type="entry name" value="LipidA_mod_glycosyltrf_83"/>
</dbReference>
<evidence type="ECO:0000259" key="10">
    <source>
        <dbReference type="Pfam" id="PF13231"/>
    </source>
</evidence>
<proteinExistence type="predicted"/>
<evidence type="ECO:0000256" key="1">
    <source>
        <dbReference type="ARBA" id="ARBA00004651"/>
    </source>
</evidence>
<feature type="compositionally biased region" description="Gly residues" evidence="8">
    <location>
        <begin position="329"/>
        <end position="343"/>
    </location>
</feature>
<evidence type="ECO:0000256" key="2">
    <source>
        <dbReference type="ARBA" id="ARBA00022475"/>
    </source>
</evidence>
<keyword evidence="15" id="KW-1185">Reference proteome</keyword>
<feature type="domain" description="Putative mannosyltransferase YkcA/B-like C-terminal" evidence="11">
    <location>
        <begin position="569"/>
        <end position="651"/>
    </location>
</feature>
<sequence length="757" mass="81599">MATNNQSIENTQTHDQRQFRFDWILGAILLLALFLYGWATWKAGSANAFYTAAIKSMTESFHNFWYGSFDPAGYITVDKPPVALWFMAISAKIFGLHGWSIVLPSVLFGVGSVYLMYRLVQPYFGKNATRLSALALTLTPIVVADSRTNNMDATLVFFLMLALYFLEKSIDSRKIWSLLISFALIGIAFNVKMLQAFMILPAMYLFYWLAANETWKKKITKLTLATVTLMVFTLAYPISVDMTPASSRPYVGGSETNSLLELAFGYNGSERLLGQTTGTGGTFGAGMNSKTTNKKGGGMPGGGTAPTGMKQNGKNQTPPGGKQMKGQPNGKGGPGKMGNGGGGGGAFNIGTAGPFRLFQSALGPEVSWLLPFAIFGLIGGLVYFRDRRKSWFNLSKQQKQLILWTSWLIPVYGFFSIASFFHPYYMIMLAPPISALFGTGVTALVSLFRNSVKTSWKFYLLPGAIVATAALQSWYVYSYYPWLTWLILVAAIGFSIGMAILPQGRAFQTLLVGGLLSIMAAPTWWSLTPTIAAESAMIPTAGPSLLTSSSNGMPGGGGGMGNSSVNTKLLNYVEKHQGNAKYLFATSDSTTAAPYIIKTGKAVMAMGGFNGTDPAITLTQFKQLVKNGDLKYFYYSGRSGNTKIINWIKKHGTKVKTSLYQSANGTGTQSGMGGSTKTPAKPTSSNSGKTPNGAPTGKKRPNRQPGMKPSTKKNSQATAKQTTNRTAAKSTHRQATMQTPGGMGGSGVLYDLSSIYK</sequence>
<dbReference type="GO" id="GO:0010041">
    <property type="term" value="P:response to iron(III) ion"/>
    <property type="evidence" value="ECO:0007669"/>
    <property type="project" value="TreeGrafter"/>
</dbReference>
<feature type="domain" description="Glycosyltransferase RgtA/B/C/D-like" evidence="10">
    <location>
        <begin position="78"/>
        <end position="233"/>
    </location>
</feature>
<keyword evidence="2" id="KW-1003">Cell membrane</keyword>
<feature type="transmembrane region" description="Helical" evidence="9">
    <location>
        <begin position="175"/>
        <end position="191"/>
    </location>
</feature>
<feature type="transmembrane region" description="Helical" evidence="9">
    <location>
        <begin position="483"/>
        <end position="502"/>
    </location>
</feature>
<feature type="transmembrane region" description="Helical" evidence="9">
    <location>
        <begin position="427"/>
        <end position="447"/>
    </location>
</feature>
<keyword evidence="5 9" id="KW-0812">Transmembrane</keyword>
<dbReference type="InterPro" id="IPR038731">
    <property type="entry name" value="RgtA/B/C-like"/>
</dbReference>
<evidence type="ECO:0000256" key="5">
    <source>
        <dbReference type="ARBA" id="ARBA00022692"/>
    </source>
</evidence>
<gene>
    <name evidence="13" type="ORF">C5L28_002299</name>
    <name evidence="12" type="ORF">LPKJCM_00765</name>
</gene>
<evidence type="ECO:0000256" key="8">
    <source>
        <dbReference type="SAM" id="MobiDB-lite"/>
    </source>
</evidence>
<feature type="transmembrane region" description="Helical" evidence="9">
    <location>
        <begin position="459"/>
        <end position="477"/>
    </location>
</feature>
<keyword evidence="7 9" id="KW-0472">Membrane</keyword>
<evidence type="ECO:0000256" key="7">
    <source>
        <dbReference type="ARBA" id="ARBA00023136"/>
    </source>
</evidence>
<feature type="transmembrane region" description="Helical" evidence="9">
    <location>
        <begin position="401"/>
        <end position="421"/>
    </location>
</feature>
<evidence type="ECO:0000256" key="3">
    <source>
        <dbReference type="ARBA" id="ARBA00022676"/>
    </source>
</evidence>
<feature type="compositionally biased region" description="Polar residues" evidence="8">
    <location>
        <begin position="681"/>
        <end position="690"/>
    </location>
</feature>
<feature type="compositionally biased region" description="Gly residues" evidence="8">
    <location>
        <begin position="295"/>
        <end position="305"/>
    </location>
</feature>
<evidence type="ECO:0000256" key="9">
    <source>
        <dbReference type="SAM" id="Phobius"/>
    </source>
</evidence>
<protein>
    <submittedName>
        <fullName evidence="12">4-amino-4-deoxy-L-arabinose transferase</fullName>
    </submittedName>
</protein>
<dbReference type="EMBL" id="BDGB01000041">
    <property type="protein sequence ID" value="GAW71684.1"/>
    <property type="molecule type" value="Genomic_DNA"/>
</dbReference>
<accession>A0A224VHC2</accession>
<name>A0A224VHC2_9LACO</name>
<feature type="transmembrane region" description="Helical" evidence="9">
    <location>
        <begin position="366"/>
        <end position="385"/>
    </location>
</feature>
<dbReference type="GO" id="GO:0005886">
    <property type="term" value="C:plasma membrane"/>
    <property type="evidence" value="ECO:0007669"/>
    <property type="project" value="UniProtKB-SubCell"/>
</dbReference>
<feature type="compositionally biased region" description="Low complexity" evidence="8">
    <location>
        <begin position="318"/>
        <end position="328"/>
    </location>
</feature>
<evidence type="ECO:0000313" key="15">
    <source>
        <dbReference type="Proteomes" id="UP000294668"/>
    </source>
</evidence>
<dbReference type="Pfam" id="PF13231">
    <property type="entry name" value="PMT_2"/>
    <property type="match status" value="1"/>
</dbReference>
<dbReference type="GO" id="GO:0009103">
    <property type="term" value="P:lipopolysaccharide biosynthetic process"/>
    <property type="evidence" value="ECO:0007669"/>
    <property type="project" value="UniProtKB-ARBA"/>
</dbReference>
<dbReference type="OrthoDB" id="9810398at2"/>
<organism evidence="12 14">
    <name type="scientific">Lentilactobacillus parakefiri</name>
    <dbReference type="NCBI Taxonomy" id="152332"/>
    <lineage>
        <taxon>Bacteria</taxon>
        <taxon>Bacillati</taxon>
        <taxon>Bacillota</taxon>
        <taxon>Bacilli</taxon>
        <taxon>Lactobacillales</taxon>
        <taxon>Lactobacillaceae</taxon>
        <taxon>Lentilactobacillus</taxon>
    </lineage>
</organism>
<keyword evidence="4 12" id="KW-0808">Transferase</keyword>
<comment type="subcellular location">
    <subcellularLocation>
        <location evidence="1">Cell membrane</location>
        <topology evidence="1">Multi-pass membrane protein</topology>
    </subcellularLocation>
</comment>
<evidence type="ECO:0000256" key="4">
    <source>
        <dbReference type="ARBA" id="ARBA00022679"/>
    </source>
</evidence>
<feature type="region of interest" description="Disordered" evidence="8">
    <location>
        <begin position="277"/>
        <end position="343"/>
    </location>
</feature>
<evidence type="ECO:0000313" key="13">
    <source>
        <dbReference type="EMBL" id="TDG91422.1"/>
    </source>
</evidence>
<feature type="transmembrane region" description="Helical" evidence="9">
    <location>
        <begin position="96"/>
        <end position="116"/>
    </location>
</feature>
<reference evidence="13" key="3">
    <citation type="submission" date="2019-02" db="EMBL/GenBank/DDBJ databases">
        <authorList>
            <person name="Buron G."/>
            <person name="Chaylann A."/>
            <person name="Dolejs I."/>
            <person name="Forster J."/>
            <person name="Miks M.H."/>
        </authorList>
    </citation>
    <scope>NUCLEOTIDE SEQUENCE</scope>
    <source>
        <strain evidence="13">DSM 10551</strain>
    </source>
</reference>
<reference evidence="12 14" key="1">
    <citation type="journal article" date="2017" name="Biosci Microbiota Food Health">
        <title>Genomic characterization reconfirms the taxonomic status of Lactobacillus parakefiri.</title>
        <authorList>
            <person name="Tanizawa Y."/>
            <person name="Kobayashi H."/>
            <person name="Kaminuma E."/>
            <person name="Sakamoto M."/>
            <person name="Ohkuma M."/>
            <person name="Nakamura Y."/>
            <person name="Arita M."/>
            <person name="Tohno M."/>
        </authorList>
    </citation>
    <scope>NUCLEOTIDE SEQUENCE [LARGE SCALE GENOMIC DNA]</scope>
    <source>
        <strain evidence="12 14">JCM 8573</strain>
    </source>
</reference>
<reference evidence="13 15" key="2">
    <citation type="journal article" date="2019" name="Appl. Microbiol. Biotechnol.">
        <title>Uncovering carbohydrate metabolism through a genotype-phenotype association study of 56 lactic acid bacteria genomes.</title>
        <authorList>
            <person name="Buron-Moles G."/>
            <person name="Chailyan A."/>
            <person name="Dolejs I."/>
            <person name="Forster J."/>
            <person name="Miks M.H."/>
        </authorList>
    </citation>
    <scope>NUCLEOTIDE SEQUENCE [LARGE SCALE GENOMIC DNA]</scope>
    <source>
        <strain evidence="13 15">DSM 10551</strain>
    </source>
</reference>
<dbReference type="AlphaFoldDB" id="A0A224VHC2"/>
<dbReference type="Proteomes" id="UP000294668">
    <property type="component" value="Unassembled WGS sequence"/>
</dbReference>
<dbReference type="PANTHER" id="PTHR33908">
    <property type="entry name" value="MANNOSYLTRANSFERASE YKCB-RELATED"/>
    <property type="match status" value="1"/>
</dbReference>
<dbReference type="Proteomes" id="UP000214739">
    <property type="component" value="Unassembled WGS sequence"/>
</dbReference>
<comment type="caution">
    <text evidence="12">The sequence shown here is derived from an EMBL/GenBank/DDBJ whole genome shotgun (WGS) entry which is preliminary data.</text>
</comment>
<feature type="transmembrane region" description="Helical" evidence="9">
    <location>
        <begin position="509"/>
        <end position="527"/>
    </location>
</feature>
<dbReference type="EMBL" id="PUFL01000055">
    <property type="protein sequence ID" value="TDG91422.1"/>
    <property type="molecule type" value="Genomic_DNA"/>
</dbReference>
<evidence type="ECO:0000313" key="12">
    <source>
        <dbReference type="EMBL" id="GAW71684.1"/>
    </source>
</evidence>
<feature type="region of interest" description="Disordered" evidence="8">
    <location>
        <begin position="662"/>
        <end position="747"/>
    </location>
</feature>
<feature type="transmembrane region" description="Helical" evidence="9">
    <location>
        <begin position="222"/>
        <end position="240"/>
    </location>
</feature>
<dbReference type="GO" id="GO:0016763">
    <property type="term" value="F:pentosyltransferase activity"/>
    <property type="evidence" value="ECO:0007669"/>
    <property type="project" value="TreeGrafter"/>
</dbReference>
<feature type="transmembrane region" description="Helical" evidence="9">
    <location>
        <begin position="150"/>
        <end position="166"/>
    </location>
</feature>
<keyword evidence="3" id="KW-0328">Glycosyltransferase</keyword>
<evidence type="ECO:0000259" key="11">
    <source>
        <dbReference type="Pfam" id="PF24878"/>
    </source>
</evidence>
<keyword evidence="6 9" id="KW-1133">Transmembrane helix</keyword>
<dbReference type="RefSeq" id="WP_057963059.1">
    <property type="nucleotide sequence ID" value="NZ_BAAAXO010000016.1"/>
</dbReference>
<evidence type="ECO:0000313" key="14">
    <source>
        <dbReference type="Proteomes" id="UP000214739"/>
    </source>
</evidence>
<dbReference type="Pfam" id="PF24878">
    <property type="entry name" value="YkcB_C"/>
    <property type="match status" value="1"/>
</dbReference>
<feature type="compositionally biased region" description="Polar residues" evidence="8">
    <location>
        <begin position="712"/>
        <end position="739"/>
    </location>
</feature>
<evidence type="ECO:0000256" key="6">
    <source>
        <dbReference type="ARBA" id="ARBA00022989"/>
    </source>
</evidence>